<keyword evidence="3" id="KW-1185">Reference proteome</keyword>
<dbReference type="Proteomes" id="UP000265431">
    <property type="component" value="Unassembled WGS sequence"/>
</dbReference>
<keyword evidence="1" id="KW-1133">Transmembrane helix</keyword>
<protein>
    <submittedName>
        <fullName evidence="2">Uncharacterized protein</fullName>
    </submittedName>
</protein>
<evidence type="ECO:0000313" key="3">
    <source>
        <dbReference type="Proteomes" id="UP000265431"/>
    </source>
</evidence>
<accession>A0A399QZP4</accession>
<evidence type="ECO:0000313" key="2">
    <source>
        <dbReference type="EMBL" id="RIJ23535.1"/>
    </source>
</evidence>
<feature type="transmembrane region" description="Helical" evidence="1">
    <location>
        <begin position="48"/>
        <end position="71"/>
    </location>
</feature>
<sequence length="182" mass="19552">MDSEKPLGALFKIFARLWVSNFFIAISAAVFANALWKVPLADVIDVQLSIYFSVIGIILAVYAVIIVGALITRHWAVALGIAFAGILMALSAYAPVLGYKLYAFIPGVDFAGSSRLLNLFESAELFVSQSIAGAFVGVAEKFDFDLTLKMVERALSVMSIGAAILTYFGTNKPRQHQPAVAG</sequence>
<comment type="caution">
    <text evidence="2">The sequence shown here is derived from an EMBL/GenBank/DDBJ whole genome shotgun (WGS) entry which is preliminary data.</text>
</comment>
<keyword evidence="1" id="KW-0812">Transmembrane</keyword>
<keyword evidence="1" id="KW-0472">Membrane</keyword>
<feature type="transmembrane region" description="Helical" evidence="1">
    <location>
        <begin position="150"/>
        <end position="168"/>
    </location>
</feature>
<evidence type="ECO:0000256" key="1">
    <source>
        <dbReference type="SAM" id="Phobius"/>
    </source>
</evidence>
<organism evidence="2 3">
    <name type="scientific">Henriciella barbarensis</name>
    <dbReference type="NCBI Taxonomy" id="86342"/>
    <lineage>
        <taxon>Bacteria</taxon>
        <taxon>Pseudomonadati</taxon>
        <taxon>Pseudomonadota</taxon>
        <taxon>Alphaproteobacteria</taxon>
        <taxon>Hyphomonadales</taxon>
        <taxon>Hyphomonadaceae</taxon>
        <taxon>Henriciella</taxon>
    </lineage>
</organism>
<feature type="transmembrane region" description="Helical" evidence="1">
    <location>
        <begin position="77"/>
        <end position="96"/>
    </location>
</feature>
<dbReference type="EMBL" id="QWGB01000005">
    <property type="protein sequence ID" value="RIJ23535.1"/>
    <property type="molecule type" value="Genomic_DNA"/>
</dbReference>
<dbReference type="RefSeq" id="WP_119378724.1">
    <property type="nucleotide sequence ID" value="NZ_QWGB01000005.1"/>
</dbReference>
<name>A0A399QZP4_9PROT</name>
<reference evidence="2 3" key="1">
    <citation type="submission" date="2018-08" db="EMBL/GenBank/DDBJ databases">
        <title>Henriciella mobilis sp. nov., isolated from seawater.</title>
        <authorList>
            <person name="Cheng H."/>
            <person name="Wu Y.-H."/>
            <person name="Xu X.-W."/>
            <person name="Guo L.-L."/>
        </authorList>
    </citation>
    <scope>NUCLEOTIDE SEQUENCE [LARGE SCALE GENOMIC DNA]</scope>
    <source>
        <strain evidence="2 3">CCUG66934</strain>
    </source>
</reference>
<dbReference type="AlphaFoldDB" id="A0A399QZP4"/>
<feature type="transmembrane region" description="Helical" evidence="1">
    <location>
        <begin position="13"/>
        <end position="36"/>
    </location>
</feature>
<proteinExistence type="predicted"/>
<gene>
    <name evidence="2" type="ORF">D1224_04535</name>
</gene>